<dbReference type="OMA" id="KFYQSVH"/>
<organism evidence="5">
    <name type="scientific">Triticum urartu</name>
    <name type="common">Red wild einkorn</name>
    <name type="synonym">Crithodium urartu</name>
    <dbReference type="NCBI Taxonomy" id="4572"/>
    <lineage>
        <taxon>Eukaryota</taxon>
        <taxon>Viridiplantae</taxon>
        <taxon>Streptophyta</taxon>
        <taxon>Embryophyta</taxon>
        <taxon>Tracheophyta</taxon>
        <taxon>Spermatophyta</taxon>
        <taxon>Magnoliopsida</taxon>
        <taxon>Liliopsida</taxon>
        <taxon>Poales</taxon>
        <taxon>Poaceae</taxon>
        <taxon>BOP clade</taxon>
        <taxon>Pooideae</taxon>
        <taxon>Triticodae</taxon>
        <taxon>Triticeae</taxon>
        <taxon>Triticinae</taxon>
        <taxon>Triticum</taxon>
    </lineage>
</organism>
<accession>M8AM51</accession>
<keyword evidence="4" id="KW-0472">Membrane</keyword>
<keyword evidence="3" id="KW-0496">Mitochondrion</keyword>
<dbReference type="GO" id="GO:0005743">
    <property type="term" value="C:mitochondrial inner membrane"/>
    <property type="evidence" value="ECO:0007669"/>
    <property type="project" value="UniProtKB-SubCell"/>
</dbReference>
<dbReference type="PANTHER" id="PTHR35308">
    <property type="entry name" value="CYTOCHROME C OXIDASE SUBUNIT 7"/>
    <property type="match status" value="1"/>
</dbReference>
<evidence type="ECO:0000256" key="2">
    <source>
        <dbReference type="ARBA" id="ARBA00022792"/>
    </source>
</evidence>
<evidence type="ECO:0000256" key="1">
    <source>
        <dbReference type="ARBA" id="ARBA00004273"/>
    </source>
</evidence>
<evidence type="ECO:0000313" key="5">
    <source>
        <dbReference type="EMBL" id="EMS66155.1"/>
    </source>
</evidence>
<reference evidence="5" key="1">
    <citation type="journal article" date="2013" name="Nature">
        <title>Draft genome of the wheat A-genome progenitor Triticum urartu.</title>
        <authorList>
            <person name="Ling H.Q."/>
            <person name="Zhao S."/>
            <person name="Liu D."/>
            <person name="Wang J."/>
            <person name="Sun H."/>
            <person name="Zhang C."/>
            <person name="Fan H."/>
            <person name="Li D."/>
            <person name="Dong L."/>
            <person name="Tao Y."/>
            <person name="Gao C."/>
            <person name="Wu H."/>
            <person name="Li Y."/>
            <person name="Cui Y."/>
            <person name="Guo X."/>
            <person name="Zheng S."/>
            <person name="Wang B."/>
            <person name="Yu K."/>
            <person name="Liang Q."/>
            <person name="Yang W."/>
            <person name="Lou X."/>
            <person name="Chen J."/>
            <person name="Feng M."/>
            <person name="Jian J."/>
            <person name="Zhang X."/>
            <person name="Luo G."/>
            <person name="Jiang Y."/>
            <person name="Liu J."/>
            <person name="Wang Z."/>
            <person name="Sha Y."/>
            <person name="Zhang B."/>
            <person name="Wu H."/>
            <person name="Tang D."/>
            <person name="Shen Q."/>
            <person name="Xue P."/>
            <person name="Zou S."/>
            <person name="Wang X."/>
            <person name="Liu X."/>
            <person name="Wang F."/>
            <person name="Yang Y."/>
            <person name="An X."/>
            <person name="Dong Z."/>
            <person name="Zhang K."/>
            <person name="Zhang X."/>
            <person name="Luo M.C."/>
            <person name="Dvorak J."/>
            <person name="Tong Y."/>
            <person name="Wang J."/>
            <person name="Yang H."/>
            <person name="Li Z."/>
            <person name="Wang D."/>
            <person name="Zhang A."/>
            <person name="Wang J."/>
        </authorList>
    </citation>
    <scope>NUCLEOTIDE SEQUENCE</scope>
</reference>
<dbReference type="InterPro" id="IPR039297">
    <property type="entry name" value="COX7a"/>
</dbReference>
<keyword evidence="2" id="KW-0999">Mitochondrion inner membrane</keyword>
<dbReference type="AlphaFoldDB" id="M8AM51"/>
<dbReference type="STRING" id="4572.M8AM51"/>
<proteinExistence type="predicted"/>
<dbReference type="PANTHER" id="PTHR35308:SF1">
    <property type="entry name" value="CYTOCHROME C OXIDASE SUBUNIT 7"/>
    <property type="match status" value="1"/>
</dbReference>
<sequence>MTESPFLPRERLFKQQQYFQSLGRHTHQKGRYDAITSVGIPLALAASSLFMIIRTCILLCEQGRGVYNMSHGIEKKQ</sequence>
<protein>
    <submittedName>
        <fullName evidence="5">Uncharacterized protein</fullName>
    </submittedName>
</protein>
<evidence type="ECO:0000256" key="3">
    <source>
        <dbReference type="ARBA" id="ARBA00023128"/>
    </source>
</evidence>
<gene>
    <name evidence="5" type="ORF">TRIUR3_21331</name>
</gene>
<dbReference type="Pfam" id="PF02238">
    <property type="entry name" value="COX7a"/>
    <property type="match status" value="1"/>
</dbReference>
<comment type="subcellular location">
    <subcellularLocation>
        <location evidence="1">Mitochondrion inner membrane</location>
    </subcellularLocation>
</comment>
<evidence type="ECO:0000256" key="4">
    <source>
        <dbReference type="ARBA" id="ARBA00023136"/>
    </source>
</evidence>
<name>M8AM51_TRIUA</name>
<dbReference type="EMBL" id="KD035359">
    <property type="protein sequence ID" value="EMS66155.1"/>
    <property type="molecule type" value="Genomic_DNA"/>
</dbReference>